<name>A0A512H9V3_9PROT</name>
<evidence type="ECO:0000256" key="1">
    <source>
        <dbReference type="ARBA" id="ARBA00022849"/>
    </source>
</evidence>
<dbReference type="EMBL" id="BJZO01000066">
    <property type="protein sequence ID" value="GEO82225.1"/>
    <property type="molecule type" value="Genomic_DNA"/>
</dbReference>
<evidence type="ECO:0000313" key="4">
    <source>
        <dbReference type="Proteomes" id="UP000321567"/>
    </source>
</evidence>
<reference evidence="3 4" key="1">
    <citation type="submission" date="2019-07" db="EMBL/GenBank/DDBJ databases">
        <title>Whole genome shotgun sequence of Rhodospirillum oryzae NBRC 107573.</title>
        <authorList>
            <person name="Hosoyama A."/>
            <person name="Uohara A."/>
            <person name="Ohji S."/>
            <person name="Ichikawa N."/>
        </authorList>
    </citation>
    <scope>NUCLEOTIDE SEQUENCE [LARGE SCALE GENOMIC DNA]</scope>
    <source>
        <strain evidence="3 4">NBRC 107573</strain>
    </source>
</reference>
<evidence type="ECO:0000259" key="2">
    <source>
        <dbReference type="SMART" id="SM00226"/>
    </source>
</evidence>
<dbReference type="Gene3D" id="3.40.50.2300">
    <property type="match status" value="1"/>
</dbReference>
<proteinExistence type="predicted"/>
<dbReference type="RefSeq" id="WP_281291036.1">
    <property type="nucleotide sequence ID" value="NZ_BJZO01000066.1"/>
</dbReference>
<comment type="caution">
    <text evidence="3">The sequence shown here is derived from an EMBL/GenBank/DDBJ whole genome shotgun (WGS) entry which is preliminary data.</text>
</comment>
<dbReference type="SUPFAM" id="SSF52788">
    <property type="entry name" value="Phosphotyrosine protein phosphatases I"/>
    <property type="match status" value="1"/>
</dbReference>
<organism evidence="3 4">
    <name type="scientific">Pararhodospirillum oryzae</name>
    <dbReference type="NCBI Taxonomy" id="478448"/>
    <lineage>
        <taxon>Bacteria</taxon>
        <taxon>Pseudomonadati</taxon>
        <taxon>Pseudomonadota</taxon>
        <taxon>Alphaproteobacteria</taxon>
        <taxon>Rhodospirillales</taxon>
        <taxon>Rhodospirillaceae</taxon>
        <taxon>Pararhodospirillum</taxon>
    </lineage>
</organism>
<sequence length="155" mass="17395">MAPTIEPALVLPSAVLFCCTMNRVRSPMAEGLMKRLHGKRVFVESVGVRPAEEIDGFVIAVMDEIGIDLRGHRPRAFEDLQDESFDEVVSLSPEAQHKAVEMTRWMACEVTFWHTFDPSLVEGSRETRLEAYRAVRDELQARLLARFPIALGPAG</sequence>
<protein>
    <submittedName>
        <fullName evidence="3">ArsC family transcriptional regulator</fullName>
    </submittedName>
</protein>
<dbReference type="PANTHER" id="PTHR43428:SF1">
    <property type="entry name" value="ARSENATE REDUCTASE"/>
    <property type="match status" value="1"/>
</dbReference>
<dbReference type="CDD" id="cd16345">
    <property type="entry name" value="LMWP_ArsC"/>
    <property type="match status" value="1"/>
</dbReference>
<keyword evidence="1" id="KW-0059">Arsenical resistance</keyword>
<dbReference type="AlphaFoldDB" id="A0A512H9V3"/>
<dbReference type="Pfam" id="PF01451">
    <property type="entry name" value="LMWPc"/>
    <property type="match status" value="1"/>
</dbReference>
<keyword evidence="4" id="KW-1185">Reference proteome</keyword>
<dbReference type="Proteomes" id="UP000321567">
    <property type="component" value="Unassembled WGS sequence"/>
</dbReference>
<gene>
    <name evidence="3" type="ORF">ROR02_23560</name>
</gene>
<evidence type="ECO:0000313" key="3">
    <source>
        <dbReference type="EMBL" id="GEO82225.1"/>
    </source>
</evidence>
<dbReference type="GO" id="GO:0046685">
    <property type="term" value="P:response to arsenic-containing substance"/>
    <property type="evidence" value="ECO:0007669"/>
    <property type="project" value="UniProtKB-KW"/>
</dbReference>
<feature type="domain" description="Phosphotyrosine protein phosphatase I" evidence="2">
    <location>
        <begin position="13"/>
        <end position="146"/>
    </location>
</feature>
<dbReference type="PANTHER" id="PTHR43428">
    <property type="entry name" value="ARSENATE REDUCTASE"/>
    <property type="match status" value="1"/>
</dbReference>
<dbReference type="InterPro" id="IPR023485">
    <property type="entry name" value="Ptyr_pPase"/>
</dbReference>
<dbReference type="InterPro" id="IPR036196">
    <property type="entry name" value="Ptyr_pPase_sf"/>
</dbReference>
<accession>A0A512H9V3</accession>
<dbReference type="SMART" id="SM00226">
    <property type="entry name" value="LMWPc"/>
    <property type="match status" value="1"/>
</dbReference>